<keyword evidence="1" id="KW-0812">Transmembrane</keyword>
<dbReference type="Pfam" id="PF22086">
    <property type="entry name" value="DUF6940"/>
    <property type="match status" value="1"/>
</dbReference>
<name>A0A3B0Y4T0_9ZZZZ</name>
<evidence type="ECO:0000313" key="2">
    <source>
        <dbReference type="EMBL" id="VAW63564.1"/>
    </source>
</evidence>
<organism evidence="2">
    <name type="scientific">hydrothermal vent metagenome</name>
    <dbReference type="NCBI Taxonomy" id="652676"/>
    <lineage>
        <taxon>unclassified sequences</taxon>
        <taxon>metagenomes</taxon>
        <taxon>ecological metagenomes</taxon>
    </lineage>
</organism>
<keyword evidence="1" id="KW-0472">Membrane</keyword>
<proteinExistence type="predicted"/>
<dbReference type="AlphaFoldDB" id="A0A3B0Y4T0"/>
<sequence>MWKYYKKEINNGFMYSIVEESAVLSFGKILLLWANDKLFRDFFISLLHSLPLLAYRFETPGITNSTLNMNFEFVVLSDPLLSREANSKYFSEYFNAEQVVSFTNLRKDALLVVPCPTSSDSDYSHLAAFMAHSPQEQKHALWEQVGISMLERICDRPLWLSTAGGGVAWLHVRLDNVPKYYRFSEYRANARV</sequence>
<evidence type="ECO:0000256" key="1">
    <source>
        <dbReference type="SAM" id="Phobius"/>
    </source>
</evidence>
<gene>
    <name evidence="2" type="ORF">MNBD_GAMMA10-3297</name>
</gene>
<keyword evidence="1" id="KW-1133">Transmembrane helix</keyword>
<accession>A0A3B0Y4T0</accession>
<reference evidence="2" key="1">
    <citation type="submission" date="2018-06" db="EMBL/GenBank/DDBJ databases">
        <authorList>
            <person name="Zhirakovskaya E."/>
        </authorList>
    </citation>
    <scope>NUCLEOTIDE SEQUENCE</scope>
</reference>
<protein>
    <submittedName>
        <fullName evidence="2">Uncharacterized protein</fullName>
    </submittedName>
</protein>
<feature type="transmembrane region" description="Helical" evidence="1">
    <location>
        <begin position="12"/>
        <end position="34"/>
    </location>
</feature>
<dbReference type="EMBL" id="UOFJ01000110">
    <property type="protein sequence ID" value="VAW63564.1"/>
    <property type="molecule type" value="Genomic_DNA"/>
</dbReference>
<dbReference type="InterPro" id="IPR054220">
    <property type="entry name" value="DUF6940"/>
</dbReference>